<accession>A0AA91FJR5</accession>
<name>A0AA91FJR5_FAUOS</name>
<gene>
    <name evidence="1" type="ORF">A9299_07675</name>
</gene>
<proteinExistence type="predicted"/>
<sequence length="73" mass="8328">MQNSPLRLNDFNFPAIAEYAKKANLAEEWKGLIATPKNIHDFVIFNHIGRVQQGTGNCVTFDNKEILFTFDQS</sequence>
<dbReference type="EMBL" id="LZMT01000004">
    <property type="protein sequence ID" value="OBX65819.1"/>
    <property type="molecule type" value="Genomic_DNA"/>
</dbReference>
<reference evidence="1" key="1">
    <citation type="submission" date="2016-06" db="EMBL/GenBank/DDBJ databases">
        <title>Draft genome of Moraxella osloensis CCUG 67237.</title>
        <authorList>
            <person name="Salva-Serra F."/>
            <person name="Engstrom-Jakobsson H."/>
            <person name="Thorell K."/>
            <person name="Gonzales-Siles L."/>
            <person name="Karlsson R."/>
            <person name="Boulund F."/>
            <person name="Engstrand L."/>
            <person name="Kristiansson E."/>
            <person name="Moore E."/>
        </authorList>
    </citation>
    <scope>NUCLEOTIDE SEQUENCE [LARGE SCALE GENOMIC DNA]</scope>
    <source>
        <strain evidence="1">CCUG 67237</strain>
    </source>
</reference>
<dbReference type="AlphaFoldDB" id="A0AA91FJR5"/>
<protein>
    <submittedName>
        <fullName evidence="1">Uncharacterized protein</fullName>
    </submittedName>
</protein>
<evidence type="ECO:0000313" key="1">
    <source>
        <dbReference type="EMBL" id="OBX65819.1"/>
    </source>
</evidence>
<organism evidence="1">
    <name type="scientific">Faucicola osloensis</name>
    <name type="common">Moraxella osloensis</name>
    <dbReference type="NCBI Taxonomy" id="34062"/>
    <lineage>
        <taxon>Bacteria</taxon>
        <taxon>Pseudomonadati</taxon>
        <taxon>Pseudomonadota</taxon>
        <taxon>Gammaproteobacteria</taxon>
        <taxon>Moraxellales</taxon>
        <taxon>Moraxellaceae</taxon>
        <taxon>Faucicola</taxon>
    </lineage>
</organism>
<comment type="caution">
    <text evidence="1">The sequence shown here is derived from an EMBL/GenBank/DDBJ whole genome shotgun (WGS) entry which is preliminary data.</text>
</comment>